<dbReference type="Gramene" id="Pp3c18_14936V3.1">
    <property type="protein sequence ID" value="PAC:32982121.CDS.1"/>
    <property type="gene ID" value="Pp3c18_14936"/>
</dbReference>
<feature type="region of interest" description="Disordered" evidence="1">
    <location>
        <begin position="58"/>
        <end position="90"/>
    </location>
</feature>
<dbReference type="EMBL" id="ABEU02000018">
    <property type="protein sequence ID" value="PNR35260.1"/>
    <property type="molecule type" value="Genomic_DNA"/>
</dbReference>
<dbReference type="AlphaFoldDB" id="A0A2K1J153"/>
<protein>
    <submittedName>
        <fullName evidence="2 3">Uncharacterized protein</fullName>
    </submittedName>
</protein>
<feature type="compositionally biased region" description="Low complexity" evidence="1">
    <location>
        <begin position="1"/>
        <end position="15"/>
    </location>
</feature>
<reference evidence="3" key="3">
    <citation type="submission" date="2020-12" db="UniProtKB">
        <authorList>
            <consortium name="EnsemblPlants"/>
        </authorList>
    </citation>
    <scope>IDENTIFICATION</scope>
</reference>
<gene>
    <name evidence="2" type="ORF">PHYPA_023159</name>
</gene>
<name>A0A2K1J153_PHYPA</name>
<reference evidence="2 4" key="1">
    <citation type="journal article" date="2008" name="Science">
        <title>The Physcomitrella genome reveals evolutionary insights into the conquest of land by plants.</title>
        <authorList>
            <person name="Rensing S."/>
            <person name="Lang D."/>
            <person name="Zimmer A."/>
            <person name="Terry A."/>
            <person name="Salamov A."/>
            <person name="Shapiro H."/>
            <person name="Nishiyama T."/>
            <person name="Perroud P.-F."/>
            <person name="Lindquist E."/>
            <person name="Kamisugi Y."/>
            <person name="Tanahashi T."/>
            <person name="Sakakibara K."/>
            <person name="Fujita T."/>
            <person name="Oishi K."/>
            <person name="Shin-I T."/>
            <person name="Kuroki Y."/>
            <person name="Toyoda A."/>
            <person name="Suzuki Y."/>
            <person name="Hashimoto A."/>
            <person name="Yamaguchi K."/>
            <person name="Sugano A."/>
            <person name="Kohara Y."/>
            <person name="Fujiyama A."/>
            <person name="Anterola A."/>
            <person name="Aoki S."/>
            <person name="Ashton N."/>
            <person name="Barbazuk W.B."/>
            <person name="Barker E."/>
            <person name="Bennetzen J."/>
            <person name="Bezanilla M."/>
            <person name="Blankenship R."/>
            <person name="Cho S.H."/>
            <person name="Dutcher S."/>
            <person name="Estelle M."/>
            <person name="Fawcett J.A."/>
            <person name="Gundlach H."/>
            <person name="Hanada K."/>
            <person name="Heyl A."/>
            <person name="Hicks K.A."/>
            <person name="Hugh J."/>
            <person name="Lohr M."/>
            <person name="Mayer K."/>
            <person name="Melkozernov A."/>
            <person name="Murata T."/>
            <person name="Nelson D."/>
            <person name="Pils B."/>
            <person name="Prigge M."/>
            <person name="Reiss B."/>
            <person name="Renner T."/>
            <person name="Rombauts S."/>
            <person name="Rushton P."/>
            <person name="Sanderfoot A."/>
            <person name="Schween G."/>
            <person name="Shiu S.-H."/>
            <person name="Stueber K."/>
            <person name="Theodoulou F.L."/>
            <person name="Tu H."/>
            <person name="Van de Peer Y."/>
            <person name="Verrier P.J."/>
            <person name="Waters E."/>
            <person name="Wood A."/>
            <person name="Yang L."/>
            <person name="Cove D."/>
            <person name="Cuming A."/>
            <person name="Hasebe M."/>
            <person name="Lucas S."/>
            <person name="Mishler D.B."/>
            <person name="Reski R."/>
            <person name="Grigoriev I."/>
            <person name="Quatrano R.S."/>
            <person name="Boore J.L."/>
        </authorList>
    </citation>
    <scope>NUCLEOTIDE SEQUENCE [LARGE SCALE GENOMIC DNA]</scope>
    <source>
        <strain evidence="3 4">cv. Gransden 2004</strain>
    </source>
</reference>
<evidence type="ECO:0000313" key="3">
    <source>
        <dbReference type="EnsemblPlants" id="PAC:32982121.CDS.1"/>
    </source>
</evidence>
<dbReference type="EnsemblPlants" id="Pp3c18_14936V3.1">
    <property type="protein sequence ID" value="PAC:32982121.CDS.1"/>
    <property type="gene ID" value="Pp3c18_14936"/>
</dbReference>
<sequence>MSGVAVAAEEAAPATDYEEAEEEGAENWIFLTYSDCAVESVAAFEDGWVQQGWLAGCRDTDSQIPRPNTPSRRRRHAQITPIKESHPVPV</sequence>
<dbReference type="Proteomes" id="UP000006727">
    <property type="component" value="Chromosome 18"/>
</dbReference>
<evidence type="ECO:0000256" key="1">
    <source>
        <dbReference type="SAM" id="MobiDB-lite"/>
    </source>
</evidence>
<organism evidence="2">
    <name type="scientific">Physcomitrium patens</name>
    <name type="common">Spreading-leaved earth moss</name>
    <name type="synonym">Physcomitrella patens</name>
    <dbReference type="NCBI Taxonomy" id="3218"/>
    <lineage>
        <taxon>Eukaryota</taxon>
        <taxon>Viridiplantae</taxon>
        <taxon>Streptophyta</taxon>
        <taxon>Embryophyta</taxon>
        <taxon>Bryophyta</taxon>
        <taxon>Bryophytina</taxon>
        <taxon>Bryopsida</taxon>
        <taxon>Funariidae</taxon>
        <taxon>Funariales</taxon>
        <taxon>Funariaceae</taxon>
        <taxon>Physcomitrium</taxon>
    </lineage>
</organism>
<keyword evidence="4" id="KW-1185">Reference proteome</keyword>
<accession>A0A2K1J153</accession>
<feature type="region of interest" description="Disordered" evidence="1">
    <location>
        <begin position="1"/>
        <end position="21"/>
    </location>
</feature>
<reference evidence="2 4" key="2">
    <citation type="journal article" date="2018" name="Plant J.">
        <title>The Physcomitrella patens chromosome-scale assembly reveals moss genome structure and evolution.</title>
        <authorList>
            <person name="Lang D."/>
            <person name="Ullrich K.K."/>
            <person name="Murat F."/>
            <person name="Fuchs J."/>
            <person name="Jenkins J."/>
            <person name="Haas F.B."/>
            <person name="Piednoel M."/>
            <person name="Gundlach H."/>
            <person name="Van Bel M."/>
            <person name="Meyberg R."/>
            <person name="Vives C."/>
            <person name="Morata J."/>
            <person name="Symeonidi A."/>
            <person name="Hiss M."/>
            <person name="Muchero W."/>
            <person name="Kamisugi Y."/>
            <person name="Saleh O."/>
            <person name="Blanc G."/>
            <person name="Decker E.L."/>
            <person name="van Gessel N."/>
            <person name="Grimwood J."/>
            <person name="Hayes R.D."/>
            <person name="Graham S.W."/>
            <person name="Gunter L.E."/>
            <person name="McDaniel S.F."/>
            <person name="Hoernstein S.N.W."/>
            <person name="Larsson A."/>
            <person name="Li F.W."/>
            <person name="Perroud P.F."/>
            <person name="Phillips J."/>
            <person name="Ranjan P."/>
            <person name="Rokshar D.S."/>
            <person name="Rothfels C.J."/>
            <person name="Schneider L."/>
            <person name="Shu S."/>
            <person name="Stevenson D.W."/>
            <person name="Thummler F."/>
            <person name="Tillich M."/>
            <person name="Villarreal Aguilar J.C."/>
            <person name="Widiez T."/>
            <person name="Wong G.K."/>
            <person name="Wymore A."/>
            <person name="Zhang Y."/>
            <person name="Zimmer A.D."/>
            <person name="Quatrano R.S."/>
            <person name="Mayer K.F.X."/>
            <person name="Goodstein D."/>
            <person name="Casacuberta J.M."/>
            <person name="Vandepoele K."/>
            <person name="Reski R."/>
            <person name="Cuming A.C."/>
            <person name="Tuskan G.A."/>
            <person name="Maumus F."/>
            <person name="Salse J."/>
            <person name="Schmutz J."/>
            <person name="Rensing S.A."/>
        </authorList>
    </citation>
    <scope>NUCLEOTIDE SEQUENCE [LARGE SCALE GENOMIC DNA]</scope>
    <source>
        <strain evidence="3 4">cv. Gransden 2004</strain>
    </source>
</reference>
<proteinExistence type="predicted"/>
<evidence type="ECO:0000313" key="4">
    <source>
        <dbReference type="Proteomes" id="UP000006727"/>
    </source>
</evidence>
<dbReference type="InParanoid" id="A0A2K1J153"/>
<evidence type="ECO:0000313" key="2">
    <source>
        <dbReference type="EMBL" id="PNR35260.1"/>
    </source>
</evidence>